<evidence type="ECO:0000313" key="2">
    <source>
        <dbReference type="Proteomes" id="UP000275267"/>
    </source>
</evidence>
<protein>
    <submittedName>
        <fullName evidence="1">Uncharacterized protein</fullName>
    </submittedName>
</protein>
<reference evidence="2" key="1">
    <citation type="journal article" date="2019" name="Nat. Commun.">
        <title>The genome of broomcorn millet.</title>
        <authorList>
            <person name="Zou C."/>
            <person name="Miki D."/>
            <person name="Li D."/>
            <person name="Tang Q."/>
            <person name="Xiao L."/>
            <person name="Rajput S."/>
            <person name="Deng P."/>
            <person name="Jia W."/>
            <person name="Huang R."/>
            <person name="Zhang M."/>
            <person name="Sun Y."/>
            <person name="Hu J."/>
            <person name="Fu X."/>
            <person name="Schnable P.S."/>
            <person name="Li F."/>
            <person name="Zhang H."/>
            <person name="Feng B."/>
            <person name="Zhu X."/>
            <person name="Liu R."/>
            <person name="Schnable J.C."/>
            <person name="Zhu J.-K."/>
            <person name="Zhang H."/>
        </authorList>
    </citation>
    <scope>NUCLEOTIDE SEQUENCE [LARGE SCALE GENOMIC DNA]</scope>
</reference>
<proteinExistence type="predicted"/>
<sequence length="149" mass="16754">MWNLWMHILEGEQAAAEFITGLFERDATLYERGWEEGQFACMACAGGTRKLGWQFQGRVALVQHARAATRYRRPRAHRALAVVVRRVLGWDVARRPSMVIDPWGTLRQGLAAEATADVQLAKENDDAGDDNDSSGDEDEEEVALVIWLL</sequence>
<organism evidence="1 2">
    <name type="scientific">Panicum miliaceum</name>
    <name type="common">Proso millet</name>
    <name type="synonym">Broomcorn millet</name>
    <dbReference type="NCBI Taxonomy" id="4540"/>
    <lineage>
        <taxon>Eukaryota</taxon>
        <taxon>Viridiplantae</taxon>
        <taxon>Streptophyta</taxon>
        <taxon>Embryophyta</taxon>
        <taxon>Tracheophyta</taxon>
        <taxon>Spermatophyta</taxon>
        <taxon>Magnoliopsida</taxon>
        <taxon>Liliopsida</taxon>
        <taxon>Poales</taxon>
        <taxon>Poaceae</taxon>
        <taxon>PACMAD clade</taxon>
        <taxon>Panicoideae</taxon>
        <taxon>Panicodae</taxon>
        <taxon>Paniceae</taxon>
        <taxon>Panicinae</taxon>
        <taxon>Panicum</taxon>
        <taxon>Panicum sect. Panicum</taxon>
    </lineage>
</organism>
<dbReference type="EMBL" id="PQIB02000011">
    <property type="protein sequence ID" value="RLM87761.1"/>
    <property type="molecule type" value="Genomic_DNA"/>
</dbReference>
<dbReference type="Proteomes" id="UP000275267">
    <property type="component" value="Unassembled WGS sequence"/>
</dbReference>
<dbReference type="PANTHER" id="PTHR34546:SF3">
    <property type="entry name" value="OS06G0153600 PROTEIN"/>
    <property type="match status" value="1"/>
</dbReference>
<dbReference type="OrthoDB" id="1929495at2759"/>
<dbReference type="STRING" id="4540.A0A3L6QXB1"/>
<evidence type="ECO:0000313" key="1">
    <source>
        <dbReference type="EMBL" id="RLM87761.1"/>
    </source>
</evidence>
<accession>A0A3L6QXB1</accession>
<gene>
    <name evidence="1" type="ORF">C2845_PM04G16670</name>
</gene>
<comment type="caution">
    <text evidence="1">The sequence shown here is derived from an EMBL/GenBank/DDBJ whole genome shotgun (WGS) entry which is preliminary data.</text>
</comment>
<name>A0A3L6QXB1_PANMI</name>
<keyword evidence="2" id="KW-1185">Reference proteome</keyword>
<dbReference type="AlphaFoldDB" id="A0A3L6QXB1"/>
<dbReference type="PANTHER" id="PTHR34546">
    <property type="entry name" value="OS06G0153600 PROTEIN"/>
    <property type="match status" value="1"/>
</dbReference>